<dbReference type="GO" id="GO:0016491">
    <property type="term" value="F:oxidoreductase activity"/>
    <property type="evidence" value="ECO:0007669"/>
    <property type="project" value="UniProtKB-KW"/>
</dbReference>
<dbReference type="AlphaFoldDB" id="A0A835IXV9"/>
<dbReference type="Pfam" id="PF01011">
    <property type="entry name" value="PQQ"/>
    <property type="match status" value="1"/>
</dbReference>
<evidence type="ECO:0000259" key="4">
    <source>
        <dbReference type="Pfam" id="PF01011"/>
    </source>
</evidence>
<reference evidence="6 7" key="1">
    <citation type="submission" date="2020-10" db="EMBL/GenBank/DDBJ databases">
        <title>The Coptis chinensis genome and diversification of protoberbering-type alkaloids.</title>
        <authorList>
            <person name="Wang B."/>
            <person name="Shu S."/>
            <person name="Song C."/>
            <person name="Liu Y."/>
        </authorList>
    </citation>
    <scope>NUCLEOTIDE SEQUENCE [LARGE SCALE GENOMIC DNA]</scope>
    <source>
        <strain evidence="6">HL-2020</strain>
        <tissue evidence="6">Leaf</tissue>
    </source>
</reference>
<gene>
    <name evidence="6" type="ORF">IFM89_022394</name>
</gene>
<dbReference type="EMBL" id="JADFTS010000001">
    <property type="protein sequence ID" value="KAF9625409.1"/>
    <property type="molecule type" value="Genomic_DNA"/>
</dbReference>
<dbReference type="InterPro" id="IPR018391">
    <property type="entry name" value="PQQ_b-propeller_rpt"/>
</dbReference>
<feature type="domain" description="Pyrrolo-quinoline quinone repeat" evidence="4">
    <location>
        <begin position="116"/>
        <end position="464"/>
    </location>
</feature>
<keyword evidence="7" id="KW-1185">Reference proteome</keyword>
<evidence type="ECO:0000313" key="7">
    <source>
        <dbReference type="Proteomes" id="UP000631114"/>
    </source>
</evidence>
<feature type="domain" description="Pyrrolo-quinoline quinone repeat" evidence="5">
    <location>
        <begin position="512"/>
        <end position="590"/>
    </location>
</feature>
<proteinExistence type="inferred from homology"/>
<organism evidence="6 7">
    <name type="scientific">Coptis chinensis</name>
    <dbReference type="NCBI Taxonomy" id="261450"/>
    <lineage>
        <taxon>Eukaryota</taxon>
        <taxon>Viridiplantae</taxon>
        <taxon>Streptophyta</taxon>
        <taxon>Embryophyta</taxon>
        <taxon>Tracheophyta</taxon>
        <taxon>Spermatophyta</taxon>
        <taxon>Magnoliopsida</taxon>
        <taxon>Ranunculales</taxon>
        <taxon>Ranunculaceae</taxon>
        <taxon>Coptidoideae</taxon>
        <taxon>Coptis</taxon>
    </lineage>
</organism>
<dbReference type="Pfam" id="PF13360">
    <property type="entry name" value="PQQ_2"/>
    <property type="match status" value="2"/>
</dbReference>
<sequence>MNFTFAPSKKTTTGGEQVAMHAQTGKILWSTANPTNLTANGPVTVANNVLFAGSTDPKGAIYAMDVNTGERYYGLMRQAPQSIMVFPSGSLRQYHVLFIFSAWCVIHSNASKSSNWVNHGGDMYNRRYAEREVKISPYTVSKLKLKWEFVAGKDITATPAIFDGTIYFPSWNGHVYAVKADDGSLVWEKNLEELTGLKSPGLIFGINVTVARATPTVAGDILIIGLYGPAIVIAVRRATGQLLWSTRLDSHDSSLITMSGTVYKGGFYVGTSSVEETLSFEQCCTFRGSMAKLDIETGAVLWQTFTLPDNFGKRGEYAGAAIWGSSPSIDIKRNLVYVATGNLYSAPSHVTECQEMENNQTVPTHPDQCIEPENHENSILAFNMDHGNIRWYRQLGGYDVWFFACNNVSTPGCPPGPNPDADFGEAPMMLTIFVNGTKRDIVAAVQKSGYAWALDRDNGNTIWSTLAGPGGPAGGGTWGAATDGLRVYTNIANIGRMNFTLAPSNNKTTGGGWVALHAHTGKILWSTANPTNLAASGPVTVANNVLFAGSSDPNGSIFAMDVSTGKILWTHDTGATVYGGMSVSDGCVYVGNGYKVSLGAAIPTFTAGTSLYAFCIS</sequence>
<dbReference type="OrthoDB" id="416253at2759"/>
<evidence type="ECO:0000313" key="6">
    <source>
        <dbReference type="EMBL" id="KAF9625409.1"/>
    </source>
</evidence>
<dbReference type="InterPro" id="IPR011047">
    <property type="entry name" value="Quinoprotein_ADH-like_sf"/>
</dbReference>
<feature type="domain" description="Pyrrolo-quinoline quinone repeat" evidence="5">
    <location>
        <begin position="12"/>
        <end position="78"/>
    </location>
</feature>
<comment type="similarity">
    <text evidence="2">Belongs to the bacterial PQQ dehydrogenase family.</text>
</comment>
<dbReference type="Proteomes" id="UP000631114">
    <property type="component" value="Unassembled WGS sequence"/>
</dbReference>
<comment type="caution">
    <text evidence="6">The sequence shown here is derived from an EMBL/GenBank/DDBJ whole genome shotgun (WGS) entry which is preliminary data.</text>
</comment>
<comment type="cofactor">
    <cofactor evidence="1">
        <name>pyrroloquinoline quinone</name>
        <dbReference type="ChEBI" id="CHEBI:58442"/>
    </cofactor>
</comment>
<protein>
    <recommendedName>
        <fullName evidence="4 5">Pyrrolo-quinoline quinone repeat domain-containing protein</fullName>
    </recommendedName>
</protein>
<dbReference type="InterPro" id="IPR002372">
    <property type="entry name" value="PQQ_rpt_dom"/>
</dbReference>
<dbReference type="InterPro" id="IPR015943">
    <property type="entry name" value="WD40/YVTN_repeat-like_dom_sf"/>
</dbReference>
<name>A0A835IXV9_9MAGN</name>
<dbReference type="PANTHER" id="PTHR32303">
    <property type="entry name" value="QUINOPROTEIN ALCOHOL DEHYDROGENASE (CYTOCHROME C)"/>
    <property type="match status" value="1"/>
</dbReference>
<dbReference type="SUPFAM" id="SSF50998">
    <property type="entry name" value="Quinoprotein alcohol dehydrogenase-like"/>
    <property type="match status" value="2"/>
</dbReference>
<accession>A0A835IXV9</accession>
<dbReference type="PANTHER" id="PTHR32303:SF10">
    <property type="entry name" value="OUTER MEMBRANE PROTEIN ASSEMBLY FACTOR BAMB"/>
    <property type="match status" value="1"/>
</dbReference>
<dbReference type="Gene3D" id="2.140.10.10">
    <property type="entry name" value="Quinoprotein alcohol dehydrogenase-like superfamily"/>
    <property type="match status" value="1"/>
</dbReference>
<evidence type="ECO:0000256" key="2">
    <source>
        <dbReference type="ARBA" id="ARBA00008156"/>
    </source>
</evidence>
<dbReference type="Gene3D" id="2.130.10.10">
    <property type="entry name" value="YVTN repeat-like/Quinoprotein amine dehydrogenase"/>
    <property type="match status" value="1"/>
</dbReference>
<keyword evidence="3" id="KW-0560">Oxidoreductase</keyword>
<evidence type="ECO:0000256" key="1">
    <source>
        <dbReference type="ARBA" id="ARBA00001931"/>
    </source>
</evidence>
<evidence type="ECO:0000259" key="5">
    <source>
        <dbReference type="Pfam" id="PF13360"/>
    </source>
</evidence>
<evidence type="ECO:0000256" key="3">
    <source>
        <dbReference type="ARBA" id="ARBA00023002"/>
    </source>
</evidence>
<dbReference type="SMART" id="SM00564">
    <property type="entry name" value="PQQ"/>
    <property type="match status" value="7"/>
</dbReference>